<evidence type="ECO:0000256" key="1">
    <source>
        <dbReference type="PROSITE-ProRule" id="PRU00723"/>
    </source>
</evidence>
<reference evidence="7 8" key="1">
    <citation type="submission" date="2024-02" db="EMBL/GenBank/DDBJ databases">
        <authorList>
            <person name="Vignale AGUSTIN F."/>
            <person name="Sosa J E."/>
            <person name="Modenutti C."/>
        </authorList>
    </citation>
    <scope>NUCLEOTIDE SEQUENCE [LARGE SCALE GENOMIC DNA]</scope>
</reference>
<dbReference type="Gene3D" id="1.10.245.10">
    <property type="entry name" value="SWIB/MDM2 domain"/>
    <property type="match status" value="1"/>
</dbReference>
<feature type="region of interest" description="Disordered" evidence="2">
    <location>
        <begin position="447"/>
        <end position="525"/>
    </location>
</feature>
<dbReference type="AlphaFoldDB" id="A0ABC8T4S3"/>
<feature type="compositionally biased region" description="Basic residues" evidence="2">
    <location>
        <begin position="97"/>
        <end position="108"/>
    </location>
</feature>
<dbReference type="SMART" id="SM00444">
    <property type="entry name" value="GYF"/>
    <property type="match status" value="1"/>
</dbReference>
<keyword evidence="1" id="KW-0862">Zinc</keyword>
<name>A0ABC8T4S3_9AQUA</name>
<feature type="domain" description="Plus3" evidence="5">
    <location>
        <begin position="271"/>
        <end position="404"/>
    </location>
</feature>
<evidence type="ECO:0008006" key="9">
    <source>
        <dbReference type="Google" id="ProtNLM"/>
    </source>
</evidence>
<feature type="region of interest" description="Disordered" evidence="2">
    <location>
        <begin position="1079"/>
        <end position="1174"/>
    </location>
</feature>
<keyword evidence="1" id="KW-0479">Metal-binding</keyword>
<dbReference type="SUPFAM" id="SSF47592">
    <property type="entry name" value="SWIB/MDM2 domain"/>
    <property type="match status" value="1"/>
</dbReference>
<feature type="compositionally biased region" description="Basic and acidic residues" evidence="2">
    <location>
        <begin position="447"/>
        <end position="469"/>
    </location>
</feature>
<dbReference type="InterPro" id="IPR003121">
    <property type="entry name" value="SWIB_MDM2_domain"/>
</dbReference>
<feature type="compositionally biased region" description="Polar residues" evidence="2">
    <location>
        <begin position="692"/>
        <end position="706"/>
    </location>
</feature>
<evidence type="ECO:0000313" key="7">
    <source>
        <dbReference type="EMBL" id="CAK9162027.1"/>
    </source>
</evidence>
<feature type="domain" description="DM2" evidence="6">
    <location>
        <begin position="129"/>
        <end position="212"/>
    </location>
</feature>
<feature type="region of interest" description="Disordered" evidence="2">
    <location>
        <begin position="754"/>
        <end position="803"/>
    </location>
</feature>
<dbReference type="CDD" id="cd00072">
    <property type="entry name" value="GYF"/>
    <property type="match status" value="1"/>
</dbReference>
<dbReference type="InterPro" id="IPR036885">
    <property type="entry name" value="SWIB_MDM2_dom_sf"/>
</dbReference>
<dbReference type="PANTHER" id="PTHR46695">
    <property type="entry name" value="ZINC FINGER CCCH DOMAIN-CONTAINING PROTEIN 44-RELATED"/>
    <property type="match status" value="1"/>
</dbReference>
<dbReference type="InterPro" id="IPR019835">
    <property type="entry name" value="SWIB_domain"/>
</dbReference>
<sequence length="1200" mass="129464">MKTVMLIESKELGTKEAQVDFDDKSSWEYLFKDYWIDLKAKLSLSSVELVDARNPWKGSNSDVLASKEQSVVQHFDTNNDGGSGSDNSSDDVEASKSKRKRAKKRSKSLTKEDASTSVAIEVRAEGISTPVSTDWASKELLEFVMNMKNGDRSVLSQFDVQALLLEYIKINKLRDPRRKSQIICDSRLANLFGKPRVGHFEMLKLIESHFLIKEECQTDDIQGSVVDSEFDQLEADGNTDVLVKGGKDKKRKARKKGVRGGPLSNLDDFAAIDMHNINLIYLRRKLVEDLLEDIEKFQDKVVGTFVRIRISGSIQKQDLYRLVQVVGTSKAAEPYKAGKKSTDIMLEILNLNKTEVVPIDTISNQEFTEDECKRLRQSIKCGLINRLTVGDILDKAMEVQAARVNDWLETETVRLSHLRDRAILLLYKTSVTIAEPASGEKLQLLKTPEERQRRLEEVPTIHADPKMDPSYESEEDYNEEEDNRREAYMRPRSSGFNRRGREPLSPGTGDFSSKDSWSTARTNSSKNWEFNRNLSSKNFSNKAEDATPSGEIMNENLRDLARDKDAQQSKKLEKQSSASNSETVGWNSHSGVISESFSGVASETSPALSVGVAETAAKPSETEKIWRYQDPSGKVQGPFSIVQLRKWSNTGYFPVDLRIWRTTKTQDDSILLNDALAGRFPRELPEGGNRLPKTNTQPNLSSSKGWMTTPVEVPKLSTDRWGGNDSSNLPSPTPKQSTTISTIEVGPLVGASSFSGGNEALQSPAATPSESGQVTRSSALASALDSGGSLARDSENYSQSSQTGFNAALSTEQGVLVGDTNSLRTSQPTATTESLVVQTQSHLLPAPDTAAHTVQSVNSQNTHVETHTWANAPSQNVEPNSAIPVHGQPQTYGHWVSVTSGQNPGGNFLAPGVQDPAGNLLTPGSSALPQPDFWRPPIAGNQSNMQPPAPSNVPWGGGISVPNIPVPISRTDNQNTGWGPIQVNPNMGWGGPAPGGTNMNWGATIQGPSPGNVNPGWVVPTGNPGATVQGPGPVPGNVNPGWVAPTGNPGAMVQGLAPGIANQGWVAPHMNTGATVQGPVPGNANSGWVPVAGNPGATFQGPAPGNSNPGWGAPAPAVSQGTRGNEQHRNGDRFSSQRDGGGQGGNSGSGGHGHWNRQSSFGSGGGSGGSFRSLPKRQTPCPYHINGHCKKGAACDYLHS</sequence>
<feature type="compositionally biased region" description="Basic and acidic residues" evidence="2">
    <location>
        <begin position="564"/>
        <end position="574"/>
    </location>
</feature>
<dbReference type="Gene3D" id="3.90.70.200">
    <property type="entry name" value="Plus-3 domain"/>
    <property type="match status" value="1"/>
</dbReference>
<feature type="zinc finger region" description="C3H1-type" evidence="1">
    <location>
        <begin position="1175"/>
        <end position="1200"/>
    </location>
</feature>
<dbReference type="GO" id="GO:0008270">
    <property type="term" value="F:zinc ion binding"/>
    <property type="evidence" value="ECO:0007669"/>
    <property type="project" value="UniProtKB-KW"/>
</dbReference>
<keyword evidence="1" id="KW-0863">Zinc-finger</keyword>
<comment type="caution">
    <text evidence="7">The sequence shown here is derived from an EMBL/GenBank/DDBJ whole genome shotgun (WGS) entry which is preliminary data.</text>
</comment>
<accession>A0ABC8T4S3</accession>
<feature type="domain" description="C3H1-type" evidence="3">
    <location>
        <begin position="1175"/>
        <end position="1200"/>
    </location>
</feature>
<dbReference type="PROSITE" id="PS50103">
    <property type="entry name" value="ZF_C3H1"/>
    <property type="match status" value="1"/>
</dbReference>
<feature type="region of interest" description="Disordered" evidence="2">
    <location>
        <begin position="564"/>
        <end position="588"/>
    </location>
</feature>
<dbReference type="PANTHER" id="PTHR46695:SF5">
    <property type="entry name" value="RNA POLYMERASE-ASSOCIATED PROTEIN RTF1 HOMOLOG"/>
    <property type="match status" value="1"/>
</dbReference>
<feature type="region of interest" description="Disordered" evidence="2">
    <location>
        <begin position="74"/>
        <end position="110"/>
    </location>
</feature>
<keyword evidence="8" id="KW-1185">Reference proteome</keyword>
<feature type="compositionally biased region" description="Low complexity" evidence="2">
    <location>
        <begin position="777"/>
        <end position="791"/>
    </location>
</feature>
<dbReference type="Proteomes" id="UP001642360">
    <property type="component" value="Unassembled WGS sequence"/>
</dbReference>
<gene>
    <name evidence="7" type="ORF">ILEXP_LOCUS30863</name>
</gene>
<dbReference type="Pfam" id="PF02213">
    <property type="entry name" value="GYF"/>
    <property type="match status" value="1"/>
</dbReference>
<dbReference type="PROSITE" id="PS50829">
    <property type="entry name" value="GYF"/>
    <property type="match status" value="1"/>
</dbReference>
<dbReference type="InterPro" id="IPR000571">
    <property type="entry name" value="Znf_CCCH"/>
</dbReference>
<dbReference type="PROSITE" id="PS51925">
    <property type="entry name" value="SWIB_MDM2"/>
    <property type="match status" value="1"/>
</dbReference>
<feature type="compositionally biased region" description="Polar residues" evidence="2">
    <location>
        <begin position="510"/>
        <end position="525"/>
    </location>
</feature>
<dbReference type="Gene3D" id="3.30.1490.40">
    <property type="match status" value="1"/>
</dbReference>
<dbReference type="FunFam" id="3.90.70.200:FF:000002">
    <property type="entry name" value="Zinc finger CCCH domain-containing protein 19"/>
    <property type="match status" value="1"/>
</dbReference>
<dbReference type="EMBL" id="CAUOFW020003791">
    <property type="protein sequence ID" value="CAK9162027.1"/>
    <property type="molecule type" value="Genomic_DNA"/>
</dbReference>
<dbReference type="CDD" id="cd10567">
    <property type="entry name" value="SWIB-MDM2_like"/>
    <property type="match status" value="1"/>
</dbReference>
<protein>
    <recommendedName>
        <fullName evidence="9">Zinc finger CCCH domain-containing protein 19-like</fullName>
    </recommendedName>
</protein>
<dbReference type="Pfam" id="PF03126">
    <property type="entry name" value="Plus-3"/>
    <property type="match status" value="1"/>
</dbReference>
<dbReference type="SUPFAM" id="SSF159042">
    <property type="entry name" value="Plus3-like"/>
    <property type="match status" value="1"/>
</dbReference>
<dbReference type="InterPro" id="IPR004343">
    <property type="entry name" value="Plus-3_dom"/>
</dbReference>
<feature type="compositionally biased region" description="Polar residues" evidence="2">
    <location>
        <begin position="575"/>
        <end position="588"/>
    </location>
</feature>
<feature type="domain" description="GYF" evidence="4">
    <location>
        <begin position="623"/>
        <end position="677"/>
    </location>
</feature>
<feature type="compositionally biased region" description="Gly residues" evidence="2">
    <location>
        <begin position="1139"/>
        <end position="1153"/>
    </location>
</feature>
<evidence type="ECO:0000259" key="3">
    <source>
        <dbReference type="PROSITE" id="PS50103"/>
    </source>
</evidence>
<evidence type="ECO:0000259" key="6">
    <source>
        <dbReference type="PROSITE" id="PS51925"/>
    </source>
</evidence>
<dbReference type="InterPro" id="IPR058668">
    <property type="entry name" value="NERD_dom"/>
</dbReference>
<dbReference type="InterPro" id="IPR035445">
    <property type="entry name" value="GYF-like_dom_sf"/>
</dbReference>
<feature type="compositionally biased region" description="Acidic residues" evidence="2">
    <location>
        <begin position="471"/>
        <end position="481"/>
    </location>
</feature>
<dbReference type="InterPro" id="IPR003169">
    <property type="entry name" value="GYF"/>
</dbReference>
<dbReference type="SMART" id="SM00719">
    <property type="entry name" value="Plus3"/>
    <property type="match status" value="1"/>
</dbReference>
<dbReference type="PROSITE" id="PS51360">
    <property type="entry name" value="PLUS3"/>
    <property type="match status" value="1"/>
</dbReference>
<evidence type="ECO:0000259" key="5">
    <source>
        <dbReference type="PROSITE" id="PS51360"/>
    </source>
</evidence>
<dbReference type="SMART" id="SM00151">
    <property type="entry name" value="SWIB"/>
    <property type="match status" value="1"/>
</dbReference>
<dbReference type="SUPFAM" id="SSF55277">
    <property type="entry name" value="GYF domain"/>
    <property type="match status" value="1"/>
</dbReference>
<organism evidence="7 8">
    <name type="scientific">Ilex paraguariensis</name>
    <name type="common">yerba mate</name>
    <dbReference type="NCBI Taxonomy" id="185542"/>
    <lineage>
        <taxon>Eukaryota</taxon>
        <taxon>Viridiplantae</taxon>
        <taxon>Streptophyta</taxon>
        <taxon>Embryophyta</taxon>
        <taxon>Tracheophyta</taxon>
        <taxon>Spermatophyta</taxon>
        <taxon>Magnoliopsida</taxon>
        <taxon>eudicotyledons</taxon>
        <taxon>Gunneridae</taxon>
        <taxon>Pentapetalae</taxon>
        <taxon>asterids</taxon>
        <taxon>campanulids</taxon>
        <taxon>Aquifoliales</taxon>
        <taxon>Aquifoliaceae</taxon>
        <taxon>Ilex</taxon>
    </lineage>
</organism>
<proteinExistence type="predicted"/>
<feature type="compositionally biased region" description="Basic and acidic residues" evidence="2">
    <location>
        <begin position="1125"/>
        <end position="1136"/>
    </location>
</feature>
<feature type="compositionally biased region" description="Polar residues" evidence="2">
    <location>
        <begin position="724"/>
        <end position="739"/>
    </location>
</feature>
<dbReference type="InterPro" id="IPR036128">
    <property type="entry name" value="Plus3-like_sf"/>
</dbReference>
<feature type="compositionally biased region" description="Polar residues" evidence="2">
    <location>
        <begin position="754"/>
        <end position="776"/>
    </location>
</feature>
<feature type="region of interest" description="Disordered" evidence="2">
    <location>
        <begin position="682"/>
        <end position="739"/>
    </location>
</feature>
<dbReference type="Pfam" id="PF25980">
    <property type="entry name" value="NERD_plant"/>
    <property type="match status" value="1"/>
</dbReference>
<evidence type="ECO:0000256" key="2">
    <source>
        <dbReference type="SAM" id="MobiDB-lite"/>
    </source>
</evidence>
<evidence type="ECO:0000313" key="8">
    <source>
        <dbReference type="Proteomes" id="UP001642360"/>
    </source>
</evidence>
<evidence type="ECO:0000259" key="4">
    <source>
        <dbReference type="PROSITE" id="PS50829"/>
    </source>
</evidence>
<dbReference type="Pfam" id="PF02201">
    <property type="entry name" value="SWIB"/>
    <property type="match status" value="1"/>
</dbReference>